<evidence type="ECO:0000256" key="1">
    <source>
        <dbReference type="ARBA" id="ARBA00009431"/>
    </source>
</evidence>
<sequence length="497" mass="55775">MNLRAYAVLTLSSLAAAAGAQYSLGAATSGSWGSSAPYDAGLFTPFQDLNALSLTEYTTLLHPHFPAHSVRVKQSRFCDGEVQAYSGYIDVGARHLFFAFFESRRDPDQDDVIFWTNGGPGGSSMLGLYNELGPCRVTGPNTTERFEYAWNNHANVFFVDQPIGVGFSYADYGEKISTNAEAGQDIAAFFVIFFEHFTKFKGRPFHMAGESFGGRYIPVFASAVYDRNADLVYAGLTPINLTSVMIGNGDTNSVATMMSYYDVQCGSYGFPKVTSISDCVRMKQFVPRCQKRLKESCVDVLDHIDCLDAWEFCQNSLTEDIFTRRNPYDALRPCLDKPDFESCYPIVGDTTTYLNNRSVQEALGIDPNHGNYTWANWEVNVRLNEDDRWFRAEHHLEALLQRGVKALIYVGDKDWICNWVRFVGNERMTLELEWSGQDAFRSQPLRDWSVDGVVAGRTRSVGSLTFATIRDAGHMAPYDQPVRTLEVVNRWLAGQEL</sequence>
<dbReference type="InterPro" id="IPR001563">
    <property type="entry name" value="Peptidase_S10"/>
</dbReference>
<dbReference type="EMBL" id="ML145257">
    <property type="protein sequence ID" value="TBU52296.1"/>
    <property type="molecule type" value="Genomic_DNA"/>
</dbReference>
<organism evidence="8 9">
    <name type="scientific">Dichomitus squalens</name>
    <dbReference type="NCBI Taxonomy" id="114155"/>
    <lineage>
        <taxon>Eukaryota</taxon>
        <taxon>Fungi</taxon>
        <taxon>Dikarya</taxon>
        <taxon>Basidiomycota</taxon>
        <taxon>Agaricomycotina</taxon>
        <taxon>Agaricomycetes</taxon>
        <taxon>Polyporales</taxon>
        <taxon>Polyporaceae</taxon>
        <taxon>Dichomitus</taxon>
    </lineage>
</organism>
<feature type="signal peptide" evidence="7">
    <location>
        <begin position="1"/>
        <end position="20"/>
    </location>
</feature>
<dbReference type="Gene3D" id="3.40.50.1820">
    <property type="entry name" value="alpha/beta hydrolase"/>
    <property type="match status" value="1"/>
</dbReference>
<keyword evidence="9" id="KW-1185">Reference proteome</keyword>
<evidence type="ECO:0000256" key="7">
    <source>
        <dbReference type="SAM" id="SignalP"/>
    </source>
</evidence>
<protein>
    <recommendedName>
        <fullName evidence="2">carboxypeptidase C</fullName>
        <ecNumber evidence="2">3.4.16.5</ecNumber>
    </recommendedName>
</protein>
<dbReference type="SUPFAM" id="SSF53474">
    <property type="entry name" value="alpha/beta-Hydrolases"/>
    <property type="match status" value="1"/>
</dbReference>
<dbReference type="GO" id="GO:0006508">
    <property type="term" value="P:proteolysis"/>
    <property type="evidence" value="ECO:0007669"/>
    <property type="project" value="UniProtKB-KW"/>
</dbReference>
<keyword evidence="3 8" id="KW-0121">Carboxypeptidase</keyword>
<evidence type="ECO:0000256" key="3">
    <source>
        <dbReference type="ARBA" id="ARBA00022645"/>
    </source>
</evidence>
<dbReference type="GO" id="GO:0000324">
    <property type="term" value="C:fungal-type vacuole"/>
    <property type="evidence" value="ECO:0007669"/>
    <property type="project" value="TreeGrafter"/>
</dbReference>
<evidence type="ECO:0000313" key="9">
    <source>
        <dbReference type="Proteomes" id="UP000292082"/>
    </source>
</evidence>
<evidence type="ECO:0000256" key="6">
    <source>
        <dbReference type="ARBA" id="ARBA00023180"/>
    </source>
</evidence>
<evidence type="ECO:0000313" key="8">
    <source>
        <dbReference type="EMBL" id="TBU52296.1"/>
    </source>
</evidence>
<proteinExistence type="inferred from homology"/>
<feature type="chain" id="PRO_5020540545" description="carboxypeptidase C" evidence="7">
    <location>
        <begin position="21"/>
        <end position="497"/>
    </location>
</feature>
<dbReference type="InterPro" id="IPR029058">
    <property type="entry name" value="AB_hydrolase_fold"/>
</dbReference>
<dbReference type="PANTHER" id="PTHR11802:SF113">
    <property type="entry name" value="SERINE CARBOXYPEPTIDASE CTSA-4.1"/>
    <property type="match status" value="1"/>
</dbReference>
<dbReference type="PANTHER" id="PTHR11802">
    <property type="entry name" value="SERINE PROTEASE FAMILY S10 SERINE CARBOXYPEPTIDASE"/>
    <property type="match status" value="1"/>
</dbReference>
<dbReference type="GO" id="GO:0004185">
    <property type="term" value="F:serine-type carboxypeptidase activity"/>
    <property type="evidence" value="ECO:0007669"/>
    <property type="project" value="UniProtKB-EC"/>
</dbReference>
<dbReference type="InterPro" id="IPR033124">
    <property type="entry name" value="Ser_caboxypep_his_AS"/>
</dbReference>
<dbReference type="Pfam" id="PF00450">
    <property type="entry name" value="Peptidase_S10"/>
    <property type="match status" value="1"/>
</dbReference>
<keyword evidence="6" id="KW-0325">Glycoprotein</keyword>
<evidence type="ECO:0000256" key="4">
    <source>
        <dbReference type="ARBA" id="ARBA00022670"/>
    </source>
</evidence>
<dbReference type="AlphaFoldDB" id="A0A4Q9PHF2"/>
<dbReference type="PROSITE" id="PS00560">
    <property type="entry name" value="CARBOXYPEPT_SER_HIS"/>
    <property type="match status" value="1"/>
</dbReference>
<dbReference type="PRINTS" id="PR00724">
    <property type="entry name" value="CRBOXYPTASEC"/>
</dbReference>
<reference evidence="8 9" key="1">
    <citation type="submission" date="2019-01" db="EMBL/GenBank/DDBJ databases">
        <title>Draft genome sequences of three monokaryotic isolates of the white-rot basidiomycete fungus Dichomitus squalens.</title>
        <authorList>
            <consortium name="DOE Joint Genome Institute"/>
            <person name="Lopez S.C."/>
            <person name="Andreopoulos B."/>
            <person name="Pangilinan J."/>
            <person name="Lipzen A."/>
            <person name="Riley R."/>
            <person name="Ahrendt S."/>
            <person name="Ng V."/>
            <person name="Barry K."/>
            <person name="Daum C."/>
            <person name="Grigoriev I.V."/>
            <person name="Hilden K.S."/>
            <person name="Makela M.R."/>
            <person name="de Vries R.P."/>
        </authorList>
    </citation>
    <scope>NUCLEOTIDE SEQUENCE [LARGE SCALE GENOMIC DNA]</scope>
    <source>
        <strain evidence="8 9">CBS 464.89</strain>
    </source>
</reference>
<keyword evidence="4" id="KW-0645">Protease</keyword>
<keyword evidence="7" id="KW-0732">Signal</keyword>
<dbReference type="Gene3D" id="1.10.287.410">
    <property type="match status" value="1"/>
</dbReference>
<comment type="similarity">
    <text evidence="1">Belongs to the peptidase S10 family.</text>
</comment>
<dbReference type="EC" id="3.4.16.5" evidence="2"/>
<dbReference type="Proteomes" id="UP000292082">
    <property type="component" value="Unassembled WGS sequence"/>
</dbReference>
<accession>A0A4Q9PHF2</accession>
<keyword evidence="5" id="KW-0378">Hydrolase</keyword>
<evidence type="ECO:0000256" key="2">
    <source>
        <dbReference type="ARBA" id="ARBA00012446"/>
    </source>
</evidence>
<evidence type="ECO:0000256" key="5">
    <source>
        <dbReference type="ARBA" id="ARBA00022801"/>
    </source>
</evidence>
<name>A0A4Q9PHF2_9APHY</name>
<gene>
    <name evidence="8" type="ORF">BD310DRAFT_832500</name>
</gene>